<accession>A0AAX3WP12</accession>
<protein>
    <submittedName>
        <fullName evidence="2">DUF2812 domain-containing protein</fullName>
    </submittedName>
</protein>
<evidence type="ECO:0000313" key="2">
    <source>
        <dbReference type="EMBL" id="WHY49568.1"/>
    </source>
</evidence>
<dbReference type="EMBL" id="CP126101">
    <property type="protein sequence ID" value="WHY49568.1"/>
    <property type="molecule type" value="Genomic_DNA"/>
</dbReference>
<dbReference type="Proteomes" id="UP001178322">
    <property type="component" value="Chromosome"/>
</dbReference>
<sequence>MLKKRYMVSNGLAFFEELDMKKLSKKAAKGWHLKRFRFAGYELEKGDAEDVIYNIDYRTLPADEKDEYFELFAFGGWTHVCSSADMHIFKATPGTTPIYSDVESAIDKLARLAKPVNIVASIMLAISMILWIWMTVSSGTLHHIAQQGFACSLIITVPALMTSGGVYYHMWKSLRVNSKRFIKNS</sequence>
<feature type="transmembrane region" description="Helical" evidence="1">
    <location>
        <begin position="146"/>
        <end position="170"/>
    </location>
</feature>
<reference evidence="2" key="1">
    <citation type="submission" date="2023-05" db="EMBL/GenBank/DDBJ databases">
        <title>Comparative genomics of Bacillaceae isolates and their secondary metabolite potential.</title>
        <authorList>
            <person name="Song L."/>
            <person name="Nielsen L.J."/>
            <person name="Mohite O."/>
            <person name="Xu X."/>
            <person name="Weber T."/>
            <person name="Kovacs A.T."/>
        </authorList>
    </citation>
    <scope>NUCLEOTIDE SEQUENCE</scope>
    <source>
        <strain evidence="2">LY1</strain>
    </source>
</reference>
<proteinExistence type="predicted"/>
<dbReference type="Pfam" id="PF11193">
    <property type="entry name" value="DUF2812"/>
    <property type="match status" value="1"/>
</dbReference>
<gene>
    <name evidence="2" type="ORF">QNH24_14600</name>
</gene>
<keyword evidence="1" id="KW-0472">Membrane</keyword>
<dbReference type="RefSeq" id="WP_283868303.1">
    <property type="nucleotide sequence ID" value="NZ_CP126101.1"/>
</dbReference>
<evidence type="ECO:0000256" key="1">
    <source>
        <dbReference type="SAM" id="Phobius"/>
    </source>
</evidence>
<name>A0AAX3WP12_9BACI</name>
<dbReference type="InterPro" id="IPR021359">
    <property type="entry name" value="DUF2812"/>
</dbReference>
<feature type="transmembrane region" description="Helical" evidence="1">
    <location>
        <begin position="116"/>
        <end position="134"/>
    </location>
</feature>
<organism evidence="2 3">
    <name type="scientific">Lysinibacillus pakistanensis</name>
    <dbReference type="NCBI Taxonomy" id="759811"/>
    <lineage>
        <taxon>Bacteria</taxon>
        <taxon>Bacillati</taxon>
        <taxon>Bacillota</taxon>
        <taxon>Bacilli</taxon>
        <taxon>Bacillales</taxon>
        <taxon>Bacillaceae</taxon>
        <taxon>Lysinibacillus</taxon>
    </lineage>
</organism>
<evidence type="ECO:0000313" key="3">
    <source>
        <dbReference type="Proteomes" id="UP001178322"/>
    </source>
</evidence>
<keyword evidence="1" id="KW-0812">Transmembrane</keyword>
<keyword evidence="1" id="KW-1133">Transmembrane helix</keyword>
<dbReference type="AlphaFoldDB" id="A0AAX3WP12"/>